<keyword evidence="6" id="KW-1185">Reference proteome</keyword>
<sequence length="225" mass="25264">MFLGEAMDGTDEQPTLREKAYESFTRHLLARDVRPGQFVSQRRLVELTGLTLGAIRELIPRLEAEGLIKTVPQRGLQIAHIDLNLIREAFQLRVFLEKEAVALFTRSASDETVAGLLKQHRDIADAIRNGDGSHELEVHAQAVDWGMHDAFIDALGNTIISNAYRVNSIKMRLISQDRFRIDGHVGPVMVEHLKVLEAIERRSAADAVNSLVAHINHARDRALRI</sequence>
<dbReference type="Proteomes" id="UP001531129">
    <property type="component" value="Unassembled WGS sequence"/>
</dbReference>
<evidence type="ECO:0000256" key="3">
    <source>
        <dbReference type="ARBA" id="ARBA00023163"/>
    </source>
</evidence>
<dbReference type="PANTHER" id="PTHR43537:SF5">
    <property type="entry name" value="UXU OPERON TRANSCRIPTIONAL REGULATOR"/>
    <property type="match status" value="1"/>
</dbReference>
<keyword evidence="1" id="KW-0805">Transcription regulation</keyword>
<protein>
    <submittedName>
        <fullName evidence="5">GntR family transcriptional regulator</fullName>
    </submittedName>
</protein>
<dbReference type="Gene3D" id="1.20.120.530">
    <property type="entry name" value="GntR ligand-binding domain-like"/>
    <property type="match status" value="1"/>
</dbReference>
<evidence type="ECO:0000313" key="5">
    <source>
        <dbReference type="EMBL" id="MEI1248508.1"/>
    </source>
</evidence>
<dbReference type="InterPro" id="IPR036390">
    <property type="entry name" value="WH_DNA-bd_sf"/>
</dbReference>
<keyword evidence="3" id="KW-0804">Transcription</keyword>
<dbReference type="EMBL" id="JBAMYC010000005">
    <property type="protein sequence ID" value="MEI1248508.1"/>
    <property type="molecule type" value="Genomic_DNA"/>
</dbReference>
<dbReference type="PROSITE" id="PS50949">
    <property type="entry name" value="HTH_GNTR"/>
    <property type="match status" value="1"/>
</dbReference>
<dbReference type="SUPFAM" id="SSF46785">
    <property type="entry name" value="Winged helix' DNA-binding domain"/>
    <property type="match status" value="1"/>
</dbReference>
<dbReference type="Gene3D" id="1.10.10.10">
    <property type="entry name" value="Winged helix-like DNA-binding domain superfamily/Winged helix DNA-binding domain"/>
    <property type="match status" value="1"/>
</dbReference>
<organism evidence="5 6">
    <name type="scientific">Rhizobium aouanii</name>
    <dbReference type="NCBI Taxonomy" id="3118145"/>
    <lineage>
        <taxon>Bacteria</taxon>
        <taxon>Pseudomonadati</taxon>
        <taxon>Pseudomonadota</taxon>
        <taxon>Alphaproteobacteria</taxon>
        <taxon>Hyphomicrobiales</taxon>
        <taxon>Rhizobiaceae</taxon>
        <taxon>Rhizobium/Agrobacterium group</taxon>
        <taxon>Rhizobium</taxon>
    </lineage>
</organism>
<dbReference type="RefSeq" id="WP_206106342.1">
    <property type="nucleotide sequence ID" value="NZ_JBAMYB010000005.1"/>
</dbReference>
<comment type="caution">
    <text evidence="5">The sequence shown here is derived from an EMBL/GenBank/DDBJ whole genome shotgun (WGS) entry which is preliminary data.</text>
</comment>
<dbReference type="SMART" id="SM00895">
    <property type="entry name" value="FCD"/>
    <property type="match status" value="1"/>
</dbReference>
<evidence type="ECO:0000313" key="6">
    <source>
        <dbReference type="Proteomes" id="UP001531129"/>
    </source>
</evidence>
<dbReference type="PANTHER" id="PTHR43537">
    <property type="entry name" value="TRANSCRIPTIONAL REGULATOR, GNTR FAMILY"/>
    <property type="match status" value="1"/>
</dbReference>
<dbReference type="InterPro" id="IPR011711">
    <property type="entry name" value="GntR_C"/>
</dbReference>
<name>A0ABU8CI09_9HYPH</name>
<proteinExistence type="predicted"/>
<keyword evidence="2" id="KW-0238">DNA-binding</keyword>
<dbReference type="Pfam" id="PF00392">
    <property type="entry name" value="GntR"/>
    <property type="match status" value="1"/>
</dbReference>
<dbReference type="InterPro" id="IPR036388">
    <property type="entry name" value="WH-like_DNA-bd_sf"/>
</dbReference>
<dbReference type="InterPro" id="IPR000524">
    <property type="entry name" value="Tscrpt_reg_HTH_GntR"/>
</dbReference>
<accession>A0ABU8CI09</accession>
<evidence type="ECO:0000256" key="2">
    <source>
        <dbReference type="ARBA" id="ARBA00023125"/>
    </source>
</evidence>
<gene>
    <name evidence="5" type="ORF">V8Q02_10765</name>
</gene>
<feature type="domain" description="HTH gntR-type" evidence="4">
    <location>
        <begin position="14"/>
        <end position="81"/>
    </location>
</feature>
<dbReference type="InterPro" id="IPR008920">
    <property type="entry name" value="TF_FadR/GntR_C"/>
</dbReference>
<dbReference type="SUPFAM" id="SSF48008">
    <property type="entry name" value="GntR ligand-binding domain-like"/>
    <property type="match status" value="1"/>
</dbReference>
<dbReference type="Pfam" id="PF07729">
    <property type="entry name" value="FCD"/>
    <property type="match status" value="1"/>
</dbReference>
<evidence type="ECO:0000256" key="1">
    <source>
        <dbReference type="ARBA" id="ARBA00023015"/>
    </source>
</evidence>
<reference evidence="5 6" key="1">
    <citation type="submission" date="2024-01" db="EMBL/GenBank/DDBJ databases">
        <title>Draft genome sequences of three bacterial strains isolated from Acacia saligna represent a potential new species within the genus Rhizobium.</title>
        <authorList>
            <person name="Tambong J.T."/>
            <person name="Mnasri B."/>
        </authorList>
    </citation>
    <scope>NUCLEOTIDE SEQUENCE [LARGE SCALE GENOMIC DNA]</scope>
    <source>
        <strain evidence="5 6">1AS12I</strain>
    </source>
</reference>
<evidence type="ECO:0000259" key="4">
    <source>
        <dbReference type="PROSITE" id="PS50949"/>
    </source>
</evidence>